<gene>
    <name evidence="1" type="ORF">OB69_15695</name>
</gene>
<evidence type="ECO:0008006" key="3">
    <source>
        <dbReference type="Google" id="ProtNLM"/>
    </source>
</evidence>
<evidence type="ECO:0000313" key="2">
    <source>
        <dbReference type="Proteomes" id="UP000036908"/>
    </source>
</evidence>
<accession>A0A0L8AHA2</accession>
<dbReference type="AlphaFoldDB" id="A0A0L8AHA2"/>
<dbReference type="RefSeq" id="WP_053224692.1">
    <property type="nucleotide sequence ID" value="NZ_JSVA01000018.1"/>
</dbReference>
<organism evidence="1 2">
    <name type="scientific">Roseivirga seohaensis subsp. aquiponti</name>
    <dbReference type="NCBI Taxonomy" id="1566026"/>
    <lineage>
        <taxon>Bacteria</taxon>
        <taxon>Pseudomonadati</taxon>
        <taxon>Bacteroidota</taxon>
        <taxon>Cytophagia</taxon>
        <taxon>Cytophagales</taxon>
        <taxon>Roseivirgaceae</taxon>
        <taxon>Roseivirga</taxon>
    </lineage>
</organism>
<dbReference type="PATRIC" id="fig|1566026.4.peg.1458"/>
<dbReference type="Pfam" id="PF15418">
    <property type="entry name" value="DUF4625"/>
    <property type="match status" value="1"/>
</dbReference>
<reference evidence="2" key="1">
    <citation type="submission" date="2014-11" db="EMBL/GenBank/DDBJ databases">
        <title>Genome sequencing of Roseivirga sp. D-25.</title>
        <authorList>
            <person name="Selvaratnam C."/>
            <person name="Thevarajoo S."/>
            <person name="Goh K.M."/>
            <person name="Eee R."/>
            <person name="Chan K.-G."/>
            <person name="Chong C.S."/>
        </authorList>
    </citation>
    <scope>NUCLEOTIDE SEQUENCE [LARGE SCALE GENOMIC DNA]</scope>
    <source>
        <strain evidence="2">D-25</strain>
    </source>
</reference>
<protein>
    <recommendedName>
        <fullName evidence="3">DUF4625 domain-containing protein</fullName>
    </recommendedName>
</protein>
<dbReference type="OrthoDB" id="978436at2"/>
<name>A0A0L8AHA2_9BACT</name>
<dbReference type="EMBL" id="JSVA01000018">
    <property type="protein sequence ID" value="KOF01784.1"/>
    <property type="molecule type" value="Genomic_DNA"/>
</dbReference>
<dbReference type="Proteomes" id="UP000036908">
    <property type="component" value="Unassembled WGS sequence"/>
</dbReference>
<dbReference type="InterPro" id="IPR027829">
    <property type="entry name" value="DUF4625"/>
</dbReference>
<evidence type="ECO:0000313" key="1">
    <source>
        <dbReference type="EMBL" id="KOF01784.1"/>
    </source>
</evidence>
<comment type="caution">
    <text evidence="1">The sequence shown here is derived from an EMBL/GenBank/DDBJ whole genome shotgun (WGS) entry which is preliminary data.</text>
</comment>
<dbReference type="PROSITE" id="PS51257">
    <property type="entry name" value="PROKAR_LIPOPROTEIN"/>
    <property type="match status" value="1"/>
</dbReference>
<sequence>MKFMKSSSLKLLNPKSLRFLLLSGFILSVFFSCENDDPELVLPTVDNVEVGLNNNEIGVMGRDFHLNVEVLAGSKIDLVHVYIVPVDAETYEKFWSFGVTWDEYKGLKNATVHKHFDIPEDAVEGYYDFVIKVVDENGAILEEKRNITIYKAENLPVDPQIQEFSVSARGDSFRVLYIHSRGGYRDPITQEYGNYNVNIDKEETLSAVATISSLKDDGKIYILLINKKHNHRPESISSIDFTKAIVLDVFEHTNMEQKDRWTNFDYLRPNFPNISVLPIGASVDNNLPNPIDISGIKAWESGTYYVGFIYENTTHNMNLFHYIEVAIEGF</sequence>
<keyword evidence="2" id="KW-1185">Reference proteome</keyword>
<proteinExistence type="predicted"/>